<proteinExistence type="predicted"/>
<gene>
    <name evidence="2" type="ORF">JOF29_007111</name>
</gene>
<dbReference type="Proteomes" id="UP000755585">
    <property type="component" value="Unassembled WGS sequence"/>
</dbReference>
<sequence>MTTTTVAVMRGAVPGEGGDAAGEGGPGCRGGDCDEQQDGGRSGGVGGEDSEQSGVAGGGLGLGDDGEQDPGGA</sequence>
<feature type="compositionally biased region" description="Gly residues" evidence="1">
    <location>
        <begin position="14"/>
        <end position="30"/>
    </location>
</feature>
<keyword evidence="3" id="KW-1185">Reference proteome</keyword>
<reference evidence="2 3" key="1">
    <citation type="submission" date="2021-03" db="EMBL/GenBank/DDBJ databases">
        <title>Sequencing the genomes of 1000 actinobacteria strains.</title>
        <authorList>
            <person name="Klenk H.-P."/>
        </authorList>
    </citation>
    <scope>NUCLEOTIDE SEQUENCE [LARGE SCALE GENOMIC DNA]</scope>
    <source>
        <strain evidence="2 3">DSM 18824</strain>
    </source>
</reference>
<name>A0ABS4UWJ9_9ACTN</name>
<organism evidence="2 3">
    <name type="scientific">Kribbella aluminosa</name>
    <dbReference type="NCBI Taxonomy" id="416017"/>
    <lineage>
        <taxon>Bacteria</taxon>
        <taxon>Bacillati</taxon>
        <taxon>Actinomycetota</taxon>
        <taxon>Actinomycetes</taxon>
        <taxon>Propionibacteriales</taxon>
        <taxon>Kribbellaceae</taxon>
        <taxon>Kribbella</taxon>
    </lineage>
</organism>
<evidence type="ECO:0000256" key="1">
    <source>
        <dbReference type="SAM" id="MobiDB-lite"/>
    </source>
</evidence>
<accession>A0ABS4UWJ9</accession>
<protein>
    <submittedName>
        <fullName evidence="2">Uncharacterized protein</fullName>
    </submittedName>
</protein>
<feature type="region of interest" description="Disordered" evidence="1">
    <location>
        <begin position="1"/>
        <end position="73"/>
    </location>
</feature>
<evidence type="ECO:0000313" key="3">
    <source>
        <dbReference type="Proteomes" id="UP000755585"/>
    </source>
</evidence>
<feature type="compositionally biased region" description="Acidic residues" evidence="1">
    <location>
        <begin position="64"/>
        <end position="73"/>
    </location>
</feature>
<evidence type="ECO:0000313" key="2">
    <source>
        <dbReference type="EMBL" id="MBP2356001.1"/>
    </source>
</evidence>
<dbReference type="RefSeq" id="WP_245359742.1">
    <property type="nucleotide sequence ID" value="NZ_BAAAVU010000005.1"/>
</dbReference>
<comment type="caution">
    <text evidence="2">The sequence shown here is derived from an EMBL/GenBank/DDBJ whole genome shotgun (WGS) entry which is preliminary data.</text>
</comment>
<dbReference type="EMBL" id="JAGINT010000002">
    <property type="protein sequence ID" value="MBP2356001.1"/>
    <property type="molecule type" value="Genomic_DNA"/>
</dbReference>